<evidence type="ECO:0000256" key="1">
    <source>
        <dbReference type="SAM" id="MobiDB-lite"/>
    </source>
</evidence>
<dbReference type="KEGG" id="mtw:CQW49_19045"/>
<dbReference type="STRING" id="595536.GCA_000178815_01383"/>
<proteinExistence type="predicted"/>
<evidence type="ECO:0000313" key="2">
    <source>
        <dbReference type="EMBL" id="ATQ70491.1"/>
    </source>
</evidence>
<organism evidence="2 3">
    <name type="scientific">Methylosinus trichosporium (strain ATCC 35070 / NCIMB 11131 / UNIQEM 75 / OB3b)</name>
    <dbReference type="NCBI Taxonomy" id="595536"/>
    <lineage>
        <taxon>Bacteria</taxon>
        <taxon>Pseudomonadati</taxon>
        <taxon>Pseudomonadota</taxon>
        <taxon>Alphaproteobacteria</taxon>
        <taxon>Hyphomicrobiales</taxon>
        <taxon>Methylocystaceae</taxon>
        <taxon>Methylosinus</taxon>
    </lineage>
</organism>
<evidence type="ECO:0000313" key="3">
    <source>
        <dbReference type="Proteomes" id="UP000230709"/>
    </source>
</evidence>
<sequence length="123" mass="12848">MKRHTFALLCGLTLICGDVAAMEDKAGDPKPTAAPVSSGLSQSKFLGLLYSEIAKRTPMNNTPGPGSATANFHIDAAGRVDKVTIARSSSAKHAELVRKILTGLQGPPPPAGSFEGSQTFNFH</sequence>
<reference evidence="3" key="1">
    <citation type="submission" date="2017-10" db="EMBL/GenBank/DDBJ databases">
        <title>Completed PacBio SMRT sequence of Methylosinus trichosporium OB3b reveals presence of a third large plasmid.</title>
        <authorList>
            <person name="Charles T.C."/>
            <person name="Lynch M.D.J."/>
            <person name="Heil J.R."/>
            <person name="Cheng J."/>
        </authorList>
    </citation>
    <scope>NUCLEOTIDE SEQUENCE [LARGE SCALE GENOMIC DNA]</scope>
    <source>
        <strain evidence="3">OB3b</strain>
    </source>
</reference>
<name>A0A2D2D644_METT3</name>
<keyword evidence="3" id="KW-1185">Reference proteome</keyword>
<accession>A0A2D2D644</accession>
<gene>
    <name evidence="2" type="ORF">CQW49_19045</name>
</gene>
<dbReference type="EMBL" id="CP023737">
    <property type="protein sequence ID" value="ATQ70491.1"/>
    <property type="molecule type" value="Genomic_DNA"/>
</dbReference>
<dbReference type="AlphaFoldDB" id="A0A2D2D644"/>
<dbReference type="SUPFAM" id="SSF74653">
    <property type="entry name" value="TolA/TonB C-terminal domain"/>
    <property type="match status" value="1"/>
</dbReference>
<dbReference type="Proteomes" id="UP000230709">
    <property type="component" value="Chromosome"/>
</dbReference>
<feature type="region of interest" description="Disordered" evidence="1">
    <location>
        <begin position="103"/>
        <end position="123"/>
    </location>
</feature>
<protein>
    <submittedName>
        <fullName evidence="2">Energy transducer TonB</fullName>
    </submittedName>
</protein>